<proteinExistence type="predicted"/>
<sequence length="49" mass="5497">MSSYIMRSTAKYAGTKNFGQCNTANPLYPCQYNSRHLIICCLDVGKKCC</sequence>
<protein>
    <submittedName>
        <fullName evidence="1">Uncharacterized protein</fullName>
    </submittedName>
</protein>
<dbReference type="AlphaFoldDB" id="A0A0A8XMZ3"/>
<organism evidence="1">
    <name type="scientific">Arundo donax</name>
    <name type="common">Giant reed</name>
    <name type="synonym">Donax arundinaceus</name>
    <dbReference type="NCBI Taxonomy" id="35708"/>
    <lineage>
        <taxon>Eukaryota</taxon>
        <taxon>Viridiplantae</taxon>
        <taxon>Streptophyta</taxon>
        <taxon>Embryophyta</taxon>
        <taxon>Tracheophyta</taxon>
        <taxon>Spermatophyta</taxon>
        <taxon>Magnoliopsida</taxon>
        <taxon>Liliopsida</taxon>
        <taxon>Poales</taxon>
        <taxon>Poaceae</taxon>
        <taxon>PACMAD clade</taxon>
        <taxon>Arundinoideae</taxon>
        <taxon>Arundineae</taxon>
        <taxon>Arundo</taxon>
    </lineage>
</organism>
<dbReference type="EMBL" id="GBRH01283449">
    <property type="protein sequence ID" value="JAD14446.1"/>
    <property type="molecule type" value="Transcribed_RNA"/>
</dbReference>
<reference evidence="1" key="2">
    <citation type="journal article" date="2015" name="Data Brief">
        <title>Shoot transcriptome of the giant reed, Arundo donax.</title>
        <authorList>
            <person name="Barrero R.A."/>
            <person name="Guerrero F.D."/>
            <person name="Moolhuijzen P."/>
            <person name="Goolsby J.A."/>
            <person name="Tidwell J."/>
            <person name="Bellgard S.E."/>
            <person name="Bellgard M.I."/>
        </authorList>
    </citation>
    <scope>NUCLEOTIDE SEQUENCE</scope>
    <source>
        <tissue evidence="1">Shoot tissue taken approximately 20 cm above the soil surface</tissue>
    </source>
</reference>
<evidence type="ECO:0000313" key="1">
    <source>
        <dbReference type="EMBL" id="JAD14446.1"/>
    </source>
</evidence>
<name>A0A0A8XMZ3_ARUDO</name>
<accession>A0A0A8XMZ3</accession>
<reference evidence="1" key="1">
    <citation type="submission" date="2014-09" db="EMBL/GenBank/DDBJ databases">
        <authorList>
            <person name="Magalhaes I.L.F."/>
            <person name="Oliveira U."/>
            <person name="Santos F.R."/>
            <person name="Vidigal T.H.D.A."/>
            <person name="Brescovit A.D."/>
            <person name="Santos A.J."/>
        </authorList>
    </citation>
    <scope>NUCLEOTIDE SEQUENCE</scope>
    <source>
        <tissue evidence="1">Shoot tissue taken approximately 20 cm above the soil surface</tissue>
    </source>
</reference>